<feature type="compositionally biased region" description="Low complexity" evidence="1">
    <location>
        <begin position="78"/>
        <end position="88"/>
    </location>
</feature>
<keyword evidence="3" id="KW-1185">Reference proteome</keyword>
<feature type="region of interest" description="Disordered" evidence="1">
    <location>
        <begin position="56"/>
        <end position="88"/>
    </location>
</feature>
<protein>
    <submittedName>
        <fullName evidence="2">Uncharacterized protein</fullName>
    </submittedName>
</protein>
<sequence length="106" mass="12352">MADKWDVMEEIFELSDNRAVNLFLQPVEGQVKIRGRFVRDEGGKLRPVLVKTSYFPSRNNEQSPDSPWRIVASQPATSSDKSSNNNKSINKWYSSIWQRLNDFVRF</sequence>
<evidence type="ECO:0000313" key="3">
    <source>
        <dbReference type="Proteomes" id="UP001172911"/>
    </source>
</evidence>
<comment type="caution">
    <text evidence="2">The sequence shown here is derived from an EMBL/GenBank/DDBJ whole genome shotgun (WGS) entry which is preliminary data.</text>
</comment>
<evidence type="ECO:0000313" key="2">
    <source>
        <dbReference type="EMBL" id="MDO7785780.1"/>
    </source>
</evidence>
<dbReference type="AlphaFoldDB" id="A0AAW7Z7N7"/>
<name>A0AAW7Z7N7_9FIRM</name>
<dbReference type="Proteomes" id="UP001172911">
    <property type="component" value="Unassembled WGS sequence"/>
</dbReference>
<reference evidence="2" key="1">
    <citation type="journal article" date="2023" name="J. Hazard. Mater.">
        <title>Anaerobic biodegradation of pyrene and benzo[a]pyrene by a new sulfate-reducing Desulforamulus aquiferis strain DSA.</title>
        <authorList>
            <person name="Zhang Z."/>
            <person name="Sun J."/>
            <person name="Gong X."/>
            <person name="Wang C."/>
            <person name="Wang H."/>
        </authorList>
    </citation>
    <scope>NUCLEOTIDE SEQUENCE</scope>
    <source>
        <strain evidence="2">DSA</strain>
    </source>
</reference>
<dbReference type="EMBL" id="JARPTC010000001">
    <property type="protein sequence ID" value="MDO7785780.1"/>
    <property type="molecule type" value="Genomic_DNA"/>
</dbReference>
<accession>A0AAW7Z7N7</accession>
<proteinExistence type="predicted"/>
<organism evidence="2 3">
    <name type="scientific">Desulforamulus aquiferis</name>
    <dbReference type="NCBI Taxonomy" id="1397668"/>
    <lineage>
        <taxon>Bacteria</taxon>
        <taxon>Bacillati</taxon>
        <taxon>Bacillota</taxon>
        <taxon>Clostridia</taxon>
        <taxon>Eubacteriales</taxon>
        <taxon>Peptococcaceae</taxon>
        <taxon>Desulforamulus</taxon>
    </lineage>
</organism>
<gene>
    <name evidence="2" type="ORF">P6N53_00845</name>
</gene>
<dbReference type="RefSeq" id="WP_304540390.1">
    <property type="nucleotide sequence ID" value="NZ_JARPTC010000001.1"/>
</dbReference>
<evidence type="ECO:0000256" key="1">
    <source>
        <dbReference type="SAM" id="MobiDB-lite"/>
    </source>
</evidence>
<feature type="compositionally biased region" description="Polar residues" evidence="1">
    <location>
        <begin position="56"/>
        <end position="65"/>
    </location>
</feature>
<reference evidence="2" key="2">
    <citation type="submission" date="2023-03" db="EMBL/GenBank/DDBJ databases">
        <authorList>
            <person name="Zhang Z."/>
        </authorList>
    </citation>
    <scope>NUCLEOTIDE SEQUENCE</scope>
    <source>
        <strain evidence="2">DSA</strain>
    </source>
</reference>